<accession>A0A383CDH6</accession>
<name>A0A383CDH6_9ZZZZ</name>
<evidence type="ECO:0000256" key="1">
    <source>
        <dbReference type="SAM" id="Phobius"/>
    </source>
</evidence>
<dbReference type="Pfam" id="PF07584">
    <property type="entry name" value="BatA"/>
    <property type="match status" value="1"/>
</dbReference>
<reference evidence="3" key="1">
    <citation type="submission" date="2018-05" db="EMBL/GenBank/DDBJ databases">
        <authorList>
            <person name="Lanie J.A."/>
            <person name="Ng W.-L."/>
            <person name="Kazmierczak K.M."/>
            <person name="Andrzejewski T.M."/>
            <person name="Davidsen T.M."/>
            <person name="Wayne K.J."/>
            <person name="Tettelin H."/>
            <person name="Glass J.I."/>
            <person name="Rusch D."/>
            <person name="Podicherti R."/>
            <person name="Tsui H.-C.T."/>
            <person name="Winkler M.E."/>
        </authorList>
    </citation>
    <scope>NUCLEOTIDE SEQUENCE</scope>
</reference>
<proteinExistence type="predicted"/>
<feature type="domain" description="Aerotolerance regulator N-terminal" evidence="2">
    <location>
        <begin position="1"/>
        <end position="56"/>
    </location>
</feature>
<keyword evidence="1" id="KW-0472">Membrane</keyword>
<dbReference type="InterPro" id="IPR011933">
    <property type="entry name" value="Double_TM_dom"/>
</dbReference>
<evidence type="ECO:0000313" key="3">
    <source>
        <dbReference type="EMBL" id="SVE29638.1"/>
    </source>
</evidence>
<organism evidence="3">
    <name type="scientific">marine metagenome</name>
    <dbReference type="NCBI Taxonomy" id="408172"/>
    <lineage>
        <taxon>unclassified sequences</taxon>
        <taxon>metagenomes</taxon>
        <taxon>ecological metagenomes</taxon>
    </lineage>
</organism>
<sequence>MSFNFLFPSFLLGALGITAPILIHFMTRRQKKIQRFSAVYLLFQSKNRSLKQSRPNKKFLL</sequence>
<keyword evidence="1" id="KW-1133">Transmembrane helix</keyword>
<dbReference type="InterPro" id="IPR024163">
    <property type="entry name" value="Aerotolerance_reg_N"/>
</dbReference>
<feature type="transmembrane region" description="Helical" evidence="1">
    <location>
        <begin position="6"/>
        <end position="26"/>
    </location>
</feature>
<dbReference type="NCBIfam" id="TIGR02226">
    <property type="entry name" value="two_anch"/>
    <property type="match status" value="1"/>
</dbReference>
<gene>
    <name evidence="3" type="ORF">METZ01_LOCUS482492</name>
</gene>
<evidence type="ECO:0000259" key="2">
    <source>
        <dbReference type="Pfam" id="PF07584"/>
    </source>
</evidence>
<feature type="non-terminal residue" evidence="3">
    <location>
        <position position="61"/>
    </location>
</feature>
<keyword evidence="1" id="KW-0812">Transmembrane</keyword>
<dbReference type="EMBL" id="UINC01207522">
    <property type="protein sequence ID" value="SVE29638.1"/>
    <property type="molecule type" value="Genomic_DNA"/>
</dbReference>
<dbReference type="AlphaFoldDB" id="A0A383CDH6"/>
<protein>
    <recommendedName>
        <fullName evidence="2">Aerotolerance regulator N-terminal domain-containing protein</fullName>
    </recommendedName>
</protein>